<evidence type="ECO:0000256" key="1">
    <source>
        <dbReference type="SAM" id="MobiDB-lite"/>
    </source>
</evidence>
<evidence type="ECO:0008006" key="4">
    <source>
        <dbReference type="Google" id="ProtNLM"/>
    </source>
</evidence>
<dbReference type="InterPro" id="IPR011993">
    <property type="entry name" value="PH-like_dom_sf"/>
</dbReference>
<dbReference type="OrthoDB" id="1259151at2759"/>
<dbReference type="FunCoup" id="A8P697">
    <property type="interactions" value="194"/>
</dbReference>
<sequence length="209" mass="22283">MALNWAMLNSNRTPVPLPNEMTITTVDSGVDVVVAIPPIGSNSTTPSGAGGSSSSRPPAAGPGSSSTVATSSFQKLKATGRVWLTDQRFIYVPEPNSSFDSLSVPLHAILSTGFHQPTFGSNYLTFELKPSPDGNLTDGTSVEIRFKDRAMFEFVSLLEKTRERAIYMRRQAAEDEAQDGLPSYTLPAESSSVTLIGGIPVENPPGYDA</sequence>
<dbReference type="eggNOG" id="KOG3294">
    <property type="taxonomic scope" value="Eukaryota"/>
</dbReference>
<keyword evidence="3" id="KW-1185">Reference proteome</keyword>
<dbReference type="GO" id="GO:0031490">
    <property type="term" value="F:chromatin DNA binding"/>
    <property type="evidence" value="ECO:0007669"/>
    <property type="project" value="TreeGrafter"/>
</dbReference>
<dbReference type="GO" id="GO:0005634">
    <property type="term" value="C:nucleus"/>
    <property type="evidence" value="ECO:0007669"/>
    <property type="project" value="TreeGrafter"/>
</dbReference>
<dbReference type="VEuPathDB" id="FungiDB:CC1G_08835"/>
<comment type="caution">
    <text evidence="2">The sequence shown here is derived from an EMBL/GenBank/DDBJ whole genome shotgun (WGS) entry which is preliminary data.</text>
</comment>
<organism evidence="2 3">
    <name type="scientific">Coprinopsis cinerea (strain Okayama-7 / 130 / ATCC MYA-4618 / FGSC 9003)</name>
    <name type="common">Inky cap fungus</name>
    <name type="synonym">Hormographiella aspergillata</name>
    <dbReference type="NCBI Taxonomy" id="240176"/>
    <lineage>
        <taxon>Eukaryota</taxon>
        <taxon>Fungi</taxon>
        <taxon>Dikarya</taxon>
        <taxon>Basidiomycota</taxon>
        <taxon>Agaricomycotina</taxon>
        <taxon>Agaricomycetes</taxon>
        <taxon>Agaricomycetidae</taxon>
        <taxon>Agaricales</taxon>
        <taxon>Agaricineae</taxon>
        <taxon>Psathyrellaceae</taxon>
        <taxon>Coprinopsis</taxon>
    </lineage>
</organism>
<dbReference type="AlphaFoldDB" id="A8P697"/>
<reference evidence="2 3" key="1">
    <citation type="journal article" date="2010" name="Proc. Natl. Acad. Sci. U.S.A.">
        <title>Insights into evolution of multicellular fungi from the assembled chromosomes of the mushroom Coprinopsis cinerea (Coprinus cinereus).</title>
        <authorList>
            <person name="Stajich J.E."/>
            <person name="Wilke S.K."/>
            <person name="Ahren D."/>
            <person name="Au C.H."/>
            <person name="Birren B.W."/>
            <person name="Borodovsky M."/>
            <person name="Burns C."/>
            <person name="Canback B."/>
            <person name="Casselton L.A."/>
            <person name="Cheng C.K."/>
            <person name="Deng J."/>
            <person name="Dietrich F.S."/>
            <person name="Fargo D.C."/>
            <person name="Farman M.L."/>
            <person name="Gathman A.C."/>
            <person name="Goldberg J."/>
            <person name="Guigo R."/>
            <person name="Hoegger P.J."/>
            <person name="Hooker J.B."/>
            <person name="Huggins A."/>
            <person name="James T.Y."/>
            <person name="Kamada T."/>
            <person name="Kilaru S."/>
            <person name="Kodira C."/>
            <person name="Kues U."/>
            <person name="Kupfer D."/>
            <person name="Kwan H.S."/>
            <person name="Lomsadze A."/>
            <person name="Li W."/>
            <person name="Lilly W.W."/>
            <person name="Ma L.J."/>
            <person name="Mackey A.J."/>
            <person name="Manning G."/>
            <person name="Martin F."/>
            <person name="Muraguchi H."/>
            <person name="Natvig D.O."/>
            <person name="Palmerini H."/>
            <person name="Ramesh M.A."/>
            <person name="Rehmeyer C.J."/>
            <person name="Roe B.A."/>
            <person name="Shenoy N."/>
            <person name="Stanke M."/>
            <person name="Ter-Hovhannisyan V."/>
            <person name="Tunlid A."/>
            <person name="Velagapudi R."/>
            <person name="Vision T.J."/>
            <person name="Zeng Q."/>
            <person name="Zolan M.E."/>
            <person name="Pukkila P.J."/>
        </authorList>
    </citation>
    <scope>NUCLEOTIDE SEQUENCE [LARGE SCALE GENOMIC DNA]</scope>
    <source>
        <strain evidence="3">Okayama-7 / 130 / ATCC MYA-4618 / FGSC 9003</strain>
    </source>
</reference>
<dbReference type="InterPro" id="IPR044852">
    <property type="entry name" value="WBP2-like"/>
</dbReference>
<dbReference type="PANTHER" id="PTHR31606">
    <property type="entry name" value="WW DOMAIN BINDING PROTEIN 2, ISOFORM E"/>
    <property type="match status" value="1"/>
</dbReference>
<gene>
    <name evidence="2" type="ORF">CC1G_08835</name>
</gene>
<dbReference type="OMA" id="QFNEGGI"/>
<name>A8P697_COPC7</name>
<proteinExistence type="predicted"/>
<dbReference type="InParanoid" id="A8P697"/>
<feature type="region of interest" description="Disordered" evidence="1">
    <location>
        <begin position="41"/>
        <end position="68"/>
    </location>
</feature>
<accession>A8P697</accession>
<dbReference type="PANTHER" id="PTHR31606:SF1">
    <property type="entry name" value="WW DOMAIN BINDING PROTEIN 2, ISOFORM E"/>
    <property type="match status" value="1"/>
</dbReference>
<dbReference type="KEGG" id="cci:CC1G_08835"/>
<evidence type="ECO:0000313" key="2">
    <source>
        <dbReference type="EMBL" id="EAU82678.1"/>
    </source>
</evidence>
<dbReference type="Proteomes" id="UP000001861">
    <property type="component" value="Unassembled WGS sequence"/>
</dbReference>
<dbReference type="RefSeq" id="XP_001839109.1">
    <property type="nucleotide sequence ID" value="XM_001839057.2"/>
</dbReference>
<dbReference type="Gene3D" id="2.30.29.30">
    <property type="entry name" value="Pleckstrin-homology domain (PH domain)/Phosphotyrosine-binding domain (PTB)"/>
    <property type="match status" value="1"/>
</dbReference>
<dbReference type="STRING" id="240176.A8P697"/>
<dbReference type="GeneID" id="6015715"/>
<dbReference type="GO" id="GO:0003713">
    <property type="term" value="F:transcription coactivator activity"/>
    <property type="evidence" value="ECO:0007669"/>
    <property type="project" value="InterPro"/>
</dbReference>
<dbReference type="SUPFAM" id="SSF50729">
    <property type="entry name" value="PH domain-like"/>
    <property type="match status" value="1"/>
</dbReference>
<protein>
    <recommendedName>
        <fullName evidence="4">GRAM domain-containing protein</fullName>
    </recommendedName>
</protein>
<dbReference type="CDD" id="cd13214">
    <property type="entry name" value="PH-GRAM_WBP2"/>
    <property type="match status" value="1"/>
</dbReference>
<evidence type="ECO:0000313" key="3">
    <source>
        <dbReference type="Proteomes" id="UP000001861"/>
    </source>
</evidence>
<dbReference type="EMBL" id="AACS02000005">
    <property type="protein sequence ID" value="EAU82678.1"/>
    <property type="molecule type" value="Genomic_DNA"/>
</dbReference>